<reference evidence="1" key="1">
    <citation type="journal article" date="2021" name="PeerJ">
        <title>Extensive microbial diversity within the chicken gut microbiome revealed by metagenomics and culture.</title>
        <authorList>
            <person name="Gilroy R."/>
            <person name="Ravi A."/>
            <person name="Getino M."/>
            <person name="Pursley I."/>
            <person name="Horton D.L."/>
            <person name="Alikhan N.F."/>
            <person name="Baker D."/>
            <person name="Gharbi K."/>
            <person name="Hall N."/>
            <person name="Watson M."/>
            <person name="Adriaenssens E.M."/>
            <person name="Foster-Nyarko E."/>
            <person name="Jarju S."/>
            <person name="Secka A."/>
            <person name="Antonio M."/>
            <person name="Oren A."/>
            <person name="Chaudhuri R.R."/>
            <person name="La Ragione R."/>
            <person name="Hildebrand F."/>
            <person name="Pallen M.J."/>
        </authorList>
    </citation>
    <scope>NUCLEOTIDE SEQUENCE</scope>
    <source>
        <strain evidence="1">ChiW19-954</strain>
    </source>
</reference>
<proteinExistence type="predicted"/>
<dbReference type="AlphaFoldDB" id="A0A9D2STD9"/>
<accession>A0A9D2STD9</accession>
<evidence type="ECO:0000313" key="2">
    <source>
        <dbReference type="Proteomes" id="UP000823890"/>
    </source>
</evidence>
<name>A0A9D2STD9_9FIRM</name>
<gene>
    <name evidence="1" type="ORF">H9758_02380</name>
</gene>
<comment type="caution">
    <text evidence="1">The sequence shown here is derived from an EMBL/GenBank/DDBJ whole genome shotgun (WGS) entry which is preliminary data.</text>
</comment>
<protein>
    <submittedName>
        <fullName evidence="1">Uncharacterized protein</fullName>
    </submittedName>
</protein>
<reference evidence="1" key="2">
    <citation type="submission" date="2021-04" db="EMBL/GenBank/DDBJ databases">
        <authorList>
            <person name="Gilroy R."/>
        </authorList>
    </citation>
    <scope>NUCLEOTIDE SEQUENCE</scope>
    <source>
        <strain evidence="1">ChiW19-954</strain>
    </source>
</reference>
<sequence length="147" mass="17638">MLDHVEIVFENMKPMMKKLKKKNYKINMEEFLETYGHYFQEMTEMTENAENKDAAADEIARIFADCVEKKFTSPKKGKIENVVQLDLNFFMIYYIFPAILKTEHEDAKLIADHIRDEWSRRFKDSDIQYTDYDSLYAAFREKIFGIF</sequence>
<organism evidence="1 2">
    <name type="scientific">Candidatus Mediterraneibacter faecipullorum</name>
    <dbReference type="NCBI Taxonomy" id="2838670"/>
    <lineage>
        <taxon>Bacteria</taxon>
        <taxon>Bacillati</taxon>
        <taxon>Bacillota</taxon>
        <taxon>Clostridia</taxon>
        <taxon>Lachnospirales</taxon>
        <taxon>Lachnospiraceae</taxon>
        <taxon>Mediterraneibacter</taxon>
    </lineage>
</organism>
<evidence type="ECO:0000313" key="1">
    <source>
        <dbReference type="EMBL" id="HJC33421.1"/>
    </source>
</evidence>
<dbReference type="Proteomes" id="UP000823890">
    <property type="component" value="Unassembled WGS sequence"/>
</dbReference>
<dbReference type="EMBL" id="DWWO01000025">
    <property type="protein sequence ID" value="HJC33421.1"/>
    <property type="molecule type" value="Genomic_DNA"/>
</dbReference>